<dbReference type="InterPro" id="IPR016024">
    <property type="entry name" value="ARM-type_fold"/>
</dbReference>
<dbReference type="EMBL" id="KB446556">
    <property type="protein sequence ID" value="EME86102.1"/>
    <property type="molecule type" value="Genomic_DNA"/>
</dbReference>
<dbReference type="PANTHER" id="PTHR21567:SF9">
    <property type="entry name" value="CLIP-ASSOCIATING PROTEIN"/>
    <property type="match status" value="1"/>
</dbReference>
<dbReference type="VEuPathDB" id="FungiDB:MYCFIDRAFT_202385"/>
<evidence type="ECO:0000256" key="12">
    <source>
        <dbReference type="SAM" id="MobiDB-lite"/>
    </source>
</evidence>
<dbReference type="GO" id="GO:0031110">
    <property type="term" value="P:regulation of microtubule polymerization or depolymerization"/>
    <property type="evidence" value="ECO:0007669"/>
    <property type="project" value="UniProtKB-ARBA"/>
</dbReference>
<dbReference type="KEGG" id="pfj:MYCFIDRAFT_202385"/>
<dbReference type="SMART" id="SM01349">
    <property type="entry name" value="TOG"/>
    <property type="match status" value="2"/>
</dbReference>
<dbReference type="SUPFAM" id="SSF48371">
    <property type="entry name" value="ARM repeat"/>
    <property type="match status" value="1"/>
</dbReference>
<evidence type="ECO:0000313" key="14">
    <source>
        <dbReference type="EMBL" id="EME86102.1"/>
    </source>
</evidence>
<feature type="compositionally biased region" description="Basic and acidic residues" evidence="12">
    <location>
        <begin position="549"/>
        <end position="559"/>
    </location>
</feature>
<comment type="similarity">
    <text evidence="2">Belongs to the CLASP family.</text>
</comment>
<sequence length="1187" mass="129473">MEQAAVNLLSTLKRPAAPSEAKINALNALKSDIKHYRVPEPAQATIFECIKLAITQQASSTLTSTALSTLGHLLKRLKIQDSTGHAITTFAPRLFPALQDRLGDLRESVRTATAQALCDLYPFLASDVEQIVREEAIGGSNARAKEAGMRWVVKMHKEEGMPFKSYTQALVARLEDADGTVREAAKSVVIELFSEAPAPAKKDLQRQLKAFNVRHSIASQILAAIGSETSGSRPQTAANPQPSPQMTASTRSLPTVDHAALLAESINSEAAKPPPQEIVPMDPIYVDSRAELDDIFQDMRPHFEGKETEHNWMPRDKSITKLRRILKGNAPNEYHHNFMAGIKSLVEGIIKVSSSLRTTMSTNGCQLVQELAKTLGPALDPHVEIFLQTFIKMSAATKHIAAENGKTTSNEIFQNCSYNIQMMRHIWLAAQEKNVQVRQCAAVWLTTVLKRQSSYKSSFESSGGLELAEKSIKKGLDDANPKVKEATRATYWTFAKTWPDKAQKMMNDLDPKSKSALEKDPNNPNAALHASVSTASTTSRAGGTASRTALRDMMAEKRRAAGKLPSRPNSAMADLSPAKQRSTPVSNGTSRGPSNLSKVTNRHVSTTSNASTAEAAEPSTGAKKGSSLMSGPVRRPRRPEVARPQTADPYASRRMLRPVTPASNGSPFGSPERGTGASKASTVASSVIRNRAKTSETAAGNSARGSPVRSPVLSRDHIQPATSSRPTSKGSETMNSIREGDLTMVMPKGVTTNRGNFSPGHKRSGLGETKSVDSGIPAMNEDEGFTMVMPNLPHLPRAPSPLAYRSPIKDMFAEARMKGKLSPEAQRLVSHSRSASQEEEEEEEEEEKVNGDVPQGGPVRSIDEVQIYEDPFTENTTQADADEDRKVLGELPLNENNRPRSPTQSVGSSSNSPGSPRQAATACAPPAVMPQDRAEVMRNRRLLSSGIERIRTKTLDAHGFRRVQDLVKSKTDIWEGGKRFDELMTVLLDYLQTFAQDPKLSQLPASKIAGLKAQALGVVRALLTLYPKYATSWYDKALVAVLSTREGIDDNRHLITDMRRTADEIVAKAAPERCIDAVLDVLPEKSDGTSKSVAMDILTLQRLVSRSKESGLELGEERRARLAQTAARFLNDSNSEVRKVDVDFASELFDIFEASKTAFWSEFKGSDEGRLGLLTYYIAKKGKETGQ</sequence>
<evidence type="ECO:0000259" key="13">
    <source>
        <dbReference type="SMART" id="SM01349"/>
    </source>
</evidence>
<dbReference type="RefSeq" id="XP_007923497.1">
    <property type="nucleotide sequence ID" value="XM_007925306.1"/>
</dbReference>
<dbReference type="GO" id="GO:0051301">
    <property type="term" value="P:cell division"/>
    <property type="evidence" value="ECO:0007669"/>
    <property type="project" value="UniProtKB-KW"/>
</dbReference>
<evidence type="ECO:0000313" key="15">
    <source>
        <dbReference type="Proteomes" id="UP000016932"/>
    </source>
</evidence>
<comment type="function">
    <text evidence="10">Microtubule binding protein that promotes the stabilization of dynamic microtubules. Required for mitotic spindle formation.</text>
</comment>
<evidence type="ECO:0000256" key="5">
    <source>
        <dbReference type="ARBA" id="ARBA00022618"/>
    </source>
</evidence>
<dbReference type="STRING" id="383855.M3B9U8"/>
<dbReference type="OrthoDB" id="46159at2759"/>
<dbReference type="InterPro" id="IPR021133">
    <property type="entry name" value="HEAT_type_2"/>
</dbReference>
<dbReference type="GO" id="GO:0060172">
    <property type="term" value="P:astral microtubule depolymerization"/>
    <property type="evidence" value="ECO:0007669"/>
    <property type="project" value="TreeGrafter"/>
</dbReference>
<keyword evidence="6" id="KW-0493">Microtubule</keyword>
<evidence type="ECO:0000256" key="2">
    <source>
        <dbReference type="ARBA" id="ARBA00009549"/>
    </source>
</evidence>
<feature type="repeat" description="HEAT" evidence="11">
    <location>
        <begin position="94"/>
        <end position="130"/>
    </location>
</feature>
<dbReference type="GO" id="GO:1902903">
    <property type="term" value="P:regulation of supramolecular fiber organization"/>
    <property type="evidence" value="ECO:0007669"/>
    <property type="project" value="UniProtKB-ARBA"/>
</dbReference>
<evidence type="ECO:0000256" key="9">
    <source>
        <dbReference type="ARBA" id="ARBA00023212"/>
    </source>
</evidence>
<feature type="domain" description="TOG" evidence="13">
    <location>
        <begin position="291"/>
        <end position="529"/>
    </location>
</feature>
<keyword evidence="8" id="KW-0498">Mitosis</keyword>
<keyword evidence="7" id="KW-0677">Repeat</keyword>
<feature type="compositionally biased region" description="Polar residues" evidence="12">
    <location>
        <begin position="678"/>
        <end position="688"/>
    </location>
</feature>
<dbReference type="AlphaFoldDB" id="M3B9U8"/>
<gene>
    <name evidence="14" type="ORF">MYCFIDRAFT_202385</name>
</gene>
<feature type="compositionally biased region" description="Low complexity" evidence="12">
    <location>
        <begin position="530"/>
        <end position="548"/>
    </location>
</feature>
<reference evidence="14 15" key="1">
    <citation type="journal article" date="2012" name="PLoS Pathog.">
        <title>Diverse lifestyles and strategies of plant pathogenesis encoded in the genomes of eighteen Dothideomycetes fungi.</title>
        <authorList>
            <person name="Ohm R.A."/>
            <person name="Feau N."/>
            <person name="Henrissat B."/>
            <person name="Schoch C.L."/>
            <person name="Horwitz B.A."/>
            <person name="Barry K.W."/>
            <person name="Condon B.J."/>
            <person name="Copeland A.C."/>
            <person name="Dhillon B."/>
            <person name="Glaser F."/>
            <person name="Hesse C.N."/>
            <person name="Kosti I."/>
            <person name="LaButti K."/>
            <person name="Lindquist E.A."/>
            <person name="Lucas S."/>
            <person name="Salamov A.A."/>
            <person name="Bradshaw R.E."/>
            <person name="Ciuffetti L."/>
            <person name="Hamelin R.C."/>
            <person name="Kema G.H.J."/>
            <person name="Lawrence C."/>
            <person name="Scott J.A."/>
            <person name="Spatafora J.W."/>
            <person name="Turgeon B.G."/>
            <person name="de Wit P.J.G.M."/>
            <person name="Zhong S."/>
            <person name="Goodwin S.B."/>
            <person name="Grigoriev I.V."/>
        </authorList>
    </citation>
    <scope>NUCLEOTIDE SEQUENCE [LARGE SCALE GENOMIC DNA]</scope>
    <source>
        <strain evidence="14 15">CIRAD86</strain>
    </source>
</reference>
<dbReference type="Gene3D" id="1.25.10.10">
    <property type="entry name" value="Leucine-rich Repeat Variant"/>
    <property type="match status" value="2"/>
</dbReference>
<feature type="region of interest" description="Disordered" evidence="12">
    <location>
        <begin position="512"/>
        <end position="773"/>
    </location>
</feature>
<feature type="compositionally biased region" description="Polar residues" evidence="12">
    <location>
        <begin position="695"/>
        <end position="704"/>
    </location>
</feature>
<accession>M3B9U8</accession>
<evidence type="ECO:0000256" key="3">
    <source>
        <dbReference type="ARBA" id="ARBA00011375"/>
    </source>
</evidence>
<name>M3B9U8_PSEFD</name>
<feature type="compositionally biased region" description="Polar residues" evidence="12">
    <location>
        <begin position="227"/>
        <end position="250"/>
    </location>
</feature>
<keyword evidence="4" id="KW-0963">Cytoplasm</keyword>
<feature type="compositionally biased region" description="Polar residues" evidence="12">
    <location>
        <begin position="720"/>
        <end position="736"/>
    </location>
</feature>
<feature type="region of interest" description="Disordered" evidence="12">
    <location>
        <begin position="226"/>
        <end position="250"/>
    </location>
</feature>
<dbReference type="GO" id="GO:0090307">
    <property type="term" value="P:mitotic spindle assembly"/>
    <property type="evidence" value="ECO:0007669"/>
    <property type="project" value="TreeGrafter"/>
</dbReference>
<dbReference type="GO" id="GO:0005815">
    <property type="term" value="C:microtubule organizing center"/>
    <property type="evidence" value="ECO:0007669"/>
    <property type="project" value="TreeGrafter"/>
</dbReference>
<dbReference type="eggNOG" id="ENOG502QT5T">
    <property type="taxonomic scope" value="Eukaryota"/>
</dbReference>
<dbReference type="Proteomes" id="UP000016932">
    <property type="component" value="Unassembled WGS sequence"/>
</dbReference>
<feature type="region of interest" description="Disordered" evidence="12">
    <location>
        <begin position="890"/>
        <end position="930"/>
    </location>
</feature>
<dbReference type="Pfam" id="PF12348">
    <property type="entry name" value="CLASP_N"/>
    <property type="match status" value="2"/>
</dbReference>
<feature type="compositionally biased region" description="Low complexity" evidence="12">
    <location>
        <begin position="901"/>
        <end position="916"/>
    </location>
</feature>
<feature type="compositionally biased region" description="Basic and acidic residues" evidence="12">
    <location>
        <begin position="512"/>
        <end position="521"/>
    </location>
</feature>
<protein>
    <recommendedName>
        <fullName evidence="13">TOG domain-containing protein</fullName>
    </recommendedName>
</protein>
<evidence type="ECO:0000256" key="7">
    <source>
        <dbReference type="ARBA" id="ARBA00022737"/>
    </source>
</evidence>
<keyword evidence="5" id="KW-0132">Cell division</keyword>
<evidence type="ECO:0000256" key="6">
    <source>
        <dbReference type="ARBA" id="ARBA00022701"/>
    </source>
</evidence>
<evidence type="ECO:0000256" key="10">
    <source>
        <dbReference type="ARBA" id="ARBA00024889"/>
    </source>
</evidence>
<keyword evidence="8" id="KW-0131">Cell cycle</keyword>
<comment type="subunit">
    <text evidence="3">Interacts with microtubules.</text>
</comment>
<keyword evidence="15" id="KW-1185">Reference proteome</keyword>
<dbReference type="InterPro" id="IPR034085">
    <property type="entry name" value="TOG"/>
</dbReference>
<dbReference type="HOGENOM" id="CLU_004060_0_0_1"/>
<evidence type="ECO:0000256" key="8">
    <source>
        <dbReference type="ARBA" id="ARBA00022776"/>
    </source>
</evidence>
<dbReference type="GO" id="GO:0008017">
    <property type="term" value="F:microtubule binding"/>
    <property type="evidence" value="ECO:0007669"/>
    <property type="project" value="TreeGrafter"/>
</dbReference>
<organism evidence="14 15">
    <name type="scientific">Pseudocercospora fijiensis (strain CIRAD86)</name>
    <name type="common">Black leaf streak disease fungus</name>
    <name type="synonym">Mycosphaerella fijiensis</name>
    <dbReference type="NCBI Taxonomy" id="383855"/>
    <lineage>
        <taxon>Eukaryota</taxon>
        <taxon>Fungi</taxon>
        <taxon>Dikarya</taxon>
        <taxon>Ascomycota</taxon>
        <taxon>Pezizomycotina</taxon>
        <taxon>Dothideomycetes</taxon>
        <taxon>Dothideomycetidae</taxon>
        <taxon>Mycosphaerellales</taxon>
        <taxon>Mycosphaerellaceae</taxon>
        <taxon>Pseudocercospora</taxon>
    </lineage>
</organism>
<proteinExistence type="inferred from homology"/>
<feature type="region of interest" description="Disordered" evidence="12">
    <location>
        <begin position="819"/>
        <end position="859"/>
    </location>
</feature>
<feature type="compositionally biased region" description="Acidic residues" evidence="12">
    <location>
        <begin position="837"/>
        <end position="847"/>
    </location>
</feature>
<dbReference type="GO" id="GO:0005881">
    <property type="term" value="C:cytoplasmic microtubule"/>
    <property type="evidence" value="ECO:0007669"/>
    <property type="project" value="TreeGrafter"/>
</dbReference>
<evidence type="ECO:0000256" key="1">
    <source>
        <dbReference type="ARBA" id="ARBA00004186"/>
    </source>
</evidence>
<evidence type="ECO:0000256" key="11">
    <source>
        <dbReference type="PROSITE-ProRule" id="PRU00103"/>
    </source>
</evidence>
<dbReference type="GeneID" id="19336032"/>
<evidence type="ECO:0000256" key="4">
    <source>
        <dbReference type="ARBA" id="ARBA00022490"/>
    </source>
</evidence>
<dbReference type="GO" id="GO:0005876">
    <property type="term" value="C:spindle microtubule"/>
    <property type="evidence" value="ECO:0007669"/>
    <property type="project" value="TreeGrafter"/>
</dbReference>
<dbReference type="PROSITE" id="PS50077">
    <property type="entry name" value="HEAT_REPEAT"/>
    <property type="match status" value="1"/>
</dbReference>
<feature type="compositionally biased region" description="Low complexity" evidence="12">
    <location>
        <begin position="605"/>
        <end position="620"/>
    </location>
</feature>
<comment type="subcellular location">
    <subcellularLocation>
        <location evidence="1">Cytoplasm</location>
        <location evidence="1">Cytoskeleton</location>
        <location evidence="1">Spindle</location>
    </subcellularLocation>
</comment>
<dbReference type="PANTHER" id="PTHR21567">
    <property type="entry name" value="CLASP"/>
    <property type="match status" value="1"/>
</dbReference>
<feature type="domain" description="TOG" evidence="13">
    <location>
        <begin position="1"/>
        <end position="221"/>
    </location>
</feature>
<dbReference type="InterPro" id="IPR024395">
    <property type="entry name" value="CLASP_N_dom"/>
</dbReference>
<feature type="compositionally biased region" description="Polar residues" evidence="12">
    <location>
        <begin position="579"/>
        <end position="604"/>
    </location>
</feature>
<dbReference type="GO" id="GO:1990023">
    <property type="term" value="C:mitotic spindle midzone"/>
    <property type="evidence" value="ECO:0007669"/>
    <property type="project" value="TreeGrafter"/>
</dbReference>
<keyword evidence="9" id="KW-0206">Cytoskeleton</keyword>
<dbReference type="InterPro" id="IPR011989">
    <property type="entry name" value="ARM-like"/>
</dbReference>